<accession>A0A396IXH7</accession>
<dbReference type="Proteomes" id="UP000265566">
    <property type="component" value="Chromosome 3"/>
</dbReference>
<organism evidence="1 2">
    <name type="scientific">Medicago truncatula</name>
    <name type="common">Barrel medic</name>
    <name type="synonym">Medicago tribuloides</name>
    <dbReference type="NCBI Taxonomy" id="3880"/>
    <lineage>
        <taxon>Eukaryota</taxon>
        <taxon>Viridiplantae</taxon>
        <taxon>Streptophyta</taxon>
        <taxon>Embryophyta</taxon>
        <taxon>Tracheophyta</taxon>
        <taxon>Spermatophyta</taxon>
        <taxon>Magnoliopsida</taxon>
        <taxon>eudicotyledons</taxon>
        <taxon>Gunneridae</taxon>
        <taxon>Pentapetalae</taxon>
        <taxon>rosids</taxon>
        <taxon>fabids</taxon>
        <taxon>Fabales</taxon>
        <taxon>Fabaceae</taxon>
        <taxon>Papilionoideae</taxon>
        <taxon>50 kb inversion clade</taxon>
        <taxon>NPAAA clade</taxon>
        <taxon>Hologalegina</taxon>
        <taxon>IRL clade</taxon>
        <taxon>Trifolieae</taxon>
        <taxon>Medicago</taxon>
    </lineage>
</organism>
<dbReference type="Gramene" id="rna17502">
    <property type="protein sequence ID" value="RHN69074.1"/>
    <property type="gene ID" value="gene17502"/>
</dbReference>
<dbReference type="AlphaFoldDB" id="A0A396IXH7"/>
<gene>
    <name evidence="1" type="ORF">MtrunA17_Chr3g0120811</name>
</gene>
<proteinExistence type="predicted"/>
<name>A0A396IXH7_MEDTR</name>
<dbReference type="EMBL" id="PSQE01000003">
    <property type="protein sequence ID" value="RHN69074.1"/>
    <property type="molecule type" value="Genomic_DNA"/>
</dbReference>
<evidence type="ECO:0000313" key="2">
    <source>
        <dbReference type="Proteomes" id="UP000265566"/>
    </source>
</evidence>
<comment type="caution">
    <text evidence="1">The sequence shown here is derived from an EMBL/GenBank/DDBJ whole genome shotgun (WGS) entry which is preliminary data.</text>
</comment>
<protein>
    <submittedName>
        <fullName evidence="1">Uncharacterized protein</fullName>
    </submittedName>
</protein>
<reference evidence="2" key="1">
    <citation type="journal article" date="2018" name="Nat. Plants">
        <title>Whole-genome landscape of Medicago truncatula symbiotic genes.</title>
        <authorList>
            <person name="Pecrix Y."/>
            <person name="Staton S.E."/>
            <person name="Sallet E."/>
            <person name="Lelandais-Briere C."/>
            <person name="Moreau S."/>
            <person name="Carrere S."/>
            <person name="Blein T."/>
            <person name="Jardinaud M.F."/>
            <person name="Latrasse D."/>
            <person name="Zouine M."/>
            <person name="Zahm M."/>
            <person name="Kreplak J."/>
            <person name="Mayjonade B."/>
            <person name="Satge C."/>
            <person name="Perez M."/>
            <person name="Cauet S."/>
            <person name="Marande W."/>
            <person name="Chantry-Darmon C."/>
            <person name="Lopez-Roques C."/>
            <person name="Bouchez O."/>
            <person name="Berard A."/>
            <person name="Debelle F."/>
            <person name="Munos S."/>
            <person name="Bendahmane A."/>
            <person name="Berges H."/>
            <person name="Niebel A."/>
            <person name="Buitink J."/>
            <person name="Frugier F."/>
            <person name="Benhamed M."/>
            <person name="Crespi M."/>
            <person name="Gouzy J."/>
            <person name="Gamas P."/>
        </authorList>
    </citation>
    <scope>NUCLEOTIDE SEQUENCE [LARGE SCALE GENOMIC DNA]</scope>
    <source>
        <strain evidence="2">cv. Jemalong A17</strain>
    </source>
</reference>
<evidence type="ECO:0000313" key="1">
    <source>
        <dbReference type="EMBL" id="RHN69074.1"/>
    </source>
</evidence>
<sequence>MLLLGDLKTEEFNMTFIGFAKSKQIKPTSHSNDNIFMHSLPMLHSFCYSSFPQHSVAAQHSLVAALPFSVLESLHALLVVSSLVLS</sequence>